<keyword evidence="3" id="KW-1185">Reference proteome</keyword>
<dbReference type="Gene3D" id="2.130.10.10">
    <property type="entry name" value="YVTN repeat-like/Quinoprotein amine dehydrogenase"/>
    <property type="match status" value="1"/>
</dbReference>
<dbReference type="AlphaFoldDB" id="V2X3A1"/>
<dbReference type="KEGG" id="mrr:Moror_1303"/>
<reference evidence="2 3" key="1">
    <citation type="journal article" date="2014" name="BMC Genomics">
        <title>Genome and secretome analysis of the hemibiotrophic fungal pathogen, Moniliophthora roreri, which causes frosty pod rot disease of cacao: mechanisms of the biotrophic and necrotrophic phases.</title>
        <authorList>
            <person name="Meinhardt L.W."/>
            <person name="Costa G.G.L."/>
            <person name="Thomazella D.P.T."/>
            <person name="Teixeira P.J.P.L."/>
            <person name="Carazzolle M.F."/>
            <person name="Schuster S.C."/>
            <person name="Carlson J.E."/>
            <person name="Guiltinan M.J."/>
            <person name="Mieczkowski P."/>
            <person name="Farmer A."/>
            <person name="Ramaraj T."/>
            <person name="Crozier J."/>
            <person name="Davis R.E."/>
            <person name="Shao J."/>
            <person name="Melnick R.L."/>
            <person name="Pereira G.A.G."/>
            <person name="Bailey B.A."/>
        </authorList>
    </citation>
    <scope>NUCLEOTIDE SEQUENCE [LARGE SCALE GENOMIC DNA]</scope>
    <source>
        <strain evidence="2 3">MCA 2997</strain>
    </source>
</reference>
<feature type="compositionally biased region" description="Basic and acidic residues" evidence="1">
    <location>
        <begin position="382"/>
        <end position="403"/>
    </location>
</feature>
<dbReference type="PANTHER" id="PTHR19879:SF9">
    <property type="entry name" value="TRANSCRIPTION INITIATION FACTOR TFIID SUBUNIT 5"/>
    <property type="match status" value="1"/>
</dbReference>
<feature type="region of interest" description="Disordered" evidence="1">
    <location>
        <begin position="777"/>
        <end position="828"/>
    </location>
</feature>
<comment type="caution">
    <text evidence="2">The sequence shown here is derived from an EMBL/GenBank/DDBJ whole genome shotgun (WGS) entry which is preliminary data.</text>
</comment>
<sequence length="1063" mass="114719">MDDAITTDSDGYLETELVASVLGVKGPLRFRPHGSTQKAHVILRRVELDEDDCEDGEPSRVVYFGLFANKRIQLNPGKEILLTVGEGQFKDQPILLEGDVLDAQSSLYEEDSTTQVAEEETPASSPMPSFALPPKMRKAWSRKLEASPAPCESDPVRPSISVQATATYESVSVQTEPNHSTSSVQTDAIPSPNPSDTVTKVNTSVELSSKCNFSSHRSPQYELRDANTTPLEQFPKLKVNTQVVTSSRPGSAMSLSSMDVDDSPPASAPGSPTFSPTSVPAMIESLESFPLSTTKPNADVEPEPVFKDERTLSPLSELDDMPALIVPSPSTDHKSIQNGSSIKPDIIAVEKRPIEIGKGAKKPDSSTFMSAGFVTEFMGLSHRKDDSRLKDTKLSWPGDRHTSDVSQTTDLTDAHGQFLPTPTRSSSPTHCPAPNAVASSSKISLDQLQVEERQTNLSCQAEERPVKPDKQRDSSVEKPGNGPRIPAGTYHNTLGIRPSSLKSNPVPIVPRSLLNKKPVVIGSTWGPTKRANITPASSTTCSQPSSAEGVNTRLASPSSSSRLQPINRPRTPPTQPTLKESPSSPREPISIAPLLPYSPPPPKASQPLPPREPPPATPPPPPSQPPPRKSPTPPPPHGPPPVTPPPPPPPPPEAPKVSKWKRLNGDALPGFVPAKEKPIPLFEQIPEIPTGSKPPLPCTSESSASTQKQPTATRDTNTNTQKPDEKKHRLLSSSDENDTISNRNSNNKSPPPVSEVMAKALASIAASKDSAKLAASSLPSTLSNGDTQGTSSSGTPSTSLVTMTNTSAKAKTSATTHHPLPPKPTATTCLARGTKRDVNALDPVEPLRDKRRKTRPWPCLLASHTVFLEGDGRVNIKEIKVSADGSLLALNCADRTVRIWNNRSGHQHELARLAHRGPVISISWLSDDAGVVVFGEDGVVSKWTRTGQNHWQYAKVLEVVDRSLVESLASDDCLCMAYMSDRIAVSVERCVKVWLWVKGTWQVQRPIIRPNVTFLKFVNEGSTLLGGTKDGVVWTCEIPDGTLRAVSFLKNRVYVMALRRSSI</sequence>
<feature type="compositionally biased region" description="Pro residues" evidence="1">
    <location>
        <begin position="596"/>
        <end position="654"/>
    </location>
</feature>
<dbReference type="EMBL" id="AWSO01000669">
    <property type="protein sequence ID" value="ESK88272.1"/>
    <property type="molecule type" value="Genomic_DNA"/>
</dbReference>
<feature type="compositionally biased region" description="Low complexity" evidence="1">
    <location>
        <begin position="263"/>
        <end position="278"/>
    </location>
</feature>
<dbReference type="Proteomes" id="UP000017559">
    <property type="component" value="Unassembled WGS sequence"/>
</dbReference>
<feature type="compositionally biased region" description="Acidic residues" evidence="1">
    <location>
        <begin position="108"/>
        <end position="121"/>
    </location>
</feature>
<dbReference type="InterPro" id="IPR015943">
    <property type="entry name" value="WD40/YVTN_repeat-like_dom_sf"/>
</dbReference>
<evidence type="ECO:0000313" key="2">
    <source>
        <dbReference type="EMBL" id="ESK88272.1"/>
    </source>
</evidence>
<dbReference type="InterPro" id="IPR001680">
    <property type="entry name" value="WD40_rpt"/>
</dbReference>
<dbReference type="SUPFAM" id="SSF50978">
    <property type="entry name" value="WD40 repeat-like"/>
    <property type="match status" value="1"/>
</dbReference>
<feature type="region of interest" description="Disordered" evidence="1">
    <location>
        <begin position="381"/>
        <end position="440"/>
    </location>
</feature>
<feature type="region of interest" description="Disordered" evidence="1">
    <location>
        <begin position="521"/>
        <end position="754"/>
    </location>
</feature>
<dbReference type="SMART" id="SM00320">
    <property type="entry name" value="WD40"/>
    <property type="match status" value="3"/>
</dbReference>
<dbReference type="HOGENOM" id="CLU_283146_0_0_1"/>
<accession>V2X3A1</accession>
<feature type="compositionally biased region" description="Polar residues" evidence="1">
    <location>
        <begin position="420"/>
        <end position="429"/>
    </location>
</feature>
<feature type="region of interest" description="Disordered" evidence="1">
    <location>
        <begin position="243"/>
        <end position="278"/>
    </location>
</feature>
<feature type="compositionally biased region" description="Polar residues" evidence="1">
    <location>
        <begin position="243"/>
        <end position="257"/>
    </location>
</feature>
<dbReference type="PRINTS" id="PR01217">
    <property type="entry name" value="PRICHEXTENSN"/>
</dbReference>
<feature type="region of interest" description="Disordered" evidence="1">
    <location>
        <begin position="312"/>
        <end position="344"/>
    </location>
</feature>
<evidence type="ECO:0000256" key="1">
    <source>
        <dbReference type="SAM" id="MobiDB-lite"/>
    </source>
</evidence>
<feature type="compositionally biased region" description="Basic and acidic residues" evidence="1">
    <location>
        <begin position="461"/>
        <end position="476"/>
    </location>
</feature>
<feature type="compositionally biased region" description="Polar residues" evidence="1">
    <location>
        <begin position="534"/>
        <end position="564"/>
    </location>
</feature>
<gene>
    <name evidence="2" type="ORF">Moror_1303</name>
</gene>
<feature type="compositionally biased region" description="Low complexity" evidence="1">
    <location>
        <begin position="777"/>
        <end position="816"/>
    </location>
</feature>
<protein>
    <submittedName>
        <fullName evidence="2">Caspase domain protein</fullName>
    </submittedName>
</protein>
<organism evidence="2 3">
    <name type="scientific">Moniliophthora roreri (strain MCA 2997)</name>
    <name type="common">Cocoa frosty pod rot fungus</name>
    <name type="synonym">Crinipellis roreri</name>
    <dbReference type="NCBI Taxonomy" id="1381753"/>
    <lineage>
        <taxon>Eukaryota</taxon>
        <taxon>Fungi</taxon>
        <taxon>Dikarya</taxon>
        <taxon>Basidiomycota</taxon>
        <taxon>Agaricomycotina</taxon>
        <taxon>Agaricomycetes</taxon>
        <taxon>Agaricomycetidae</taxon>
        <taxon>Agaricales</taxon>
        <taxon>Marasmiineae</taxon>
        <taxon>Marasmiaceae</taxon>
        <taxon>Moniliophthora</taxon>
    </lineage>
</organism>
<feature type="compositionally biased region" description="Low complexity" evidence="1">
    <location>
        <begin position="580"/>
        <end position="595"/>
    </location>
</feature>
<dbReference type="PANTHER" id="PTHR19879">
    <property type="entry name" value="TRANSCRIPTION INITIATION FACTOR TFIID"/>
    <property type="match status" value="1"/>
</dbReference>
<name>V2X3A1_MONRO</name>
<dbReference type="OrthoDB" id="3236053at2759"/>
<evidence type="ECO:0000313" key="3">
    <source>
        <dbReference type="Proteomes" id="UP000017559"/>
    </source>
</evidence>
<feature type="region of interest" description="Disordered" evidence="1">
    <location>
        <begin position="455"/>
        <end position="503"/>
    </location>
</feature>
<feature type="region of interest" description="Disordered" evidence="1">
    <location>
        <begin position="107"/>
        <end position="133"/>
    </location>
</feature>
<feature type="region of interest" description="Disordered" evidence="1">
    <location>
        <begin position="167"/>
        <end position="199"/>
    </location>
</feature>
<dbReference type="InterPro" id="IPR036322">
    <property type="entry name" value="WD40_repeat_dom_sf"/>
</dbReference>
<proteinExistence type="predicted"/>
<feature type="compositionally biased region" description="Polar residues" evidence="1">
    <location>
        <begin position="699"/>
        <end position="721"/>
    </location>
</feature>